<dbReference type="EMBL" id="CP001707">
    <property type="protein sequence ID" value="ACV27226.1"/>
    <property type="molecule type" value="Genomic_DNA"/>
</dbReference>
<dbReference type="PANTHER" id="PTHR43265:SF1">
    <property type="entry name" value="ESTERASE ESTD"/>
    <property type="match status" value="1"/>
</dbReference>
<dbReference type="GO" id="GO:0052689">
    <property type="term" value="F:carboxylic ester hydrolase activity"/>
    <property type="evidence" value="ECO:0007669"/>
    <property type="project" value="TreeGrafter"/>
</dbReference>
<organism evidence="2 3">
    <name type="scientific">Kangiella koreensis (strain DSM 16069 / JCM 12317 / KCTC 12182 / SW-125)</name>
    <dbReference type="NCBI Taxonomy" id="523791"/>
    <lineage>
        <taxon>Bacteria</taxon>
        <taxon>Pseudomonadati</taxon>
        <taxon>Pseudomonadota</taxon>
        <taxon>Gammaproteobacteria</taxon>
        <taxon>Kangiellales</taxon>
        <taxon>Kangiellaceae</taxon>
        <taxon>Kangiella</taxon>
    </lineage>
</organism>
<dbReference type="InterPro" id="IPR029058">
    <property type="entry name" value="AB_hydrolase_fold"/>
</dbReference>
<dbReference type="AlphaFoldDB" id="C7R5Q2"/>
<evidence type="ECO:0000313" key="3">
    <source>
        <dbReference type="Proteomes" id="UP000001231"/>
    </source>
</evidence>
<evidence type="ECO:0000313" key="2">
    <source>
        <dbReference type="EMBL" id="ACV27226.1"/>
    </source>
</evidence>
<reference evidence="2 3" key="1">
    <citation type="journal article" date="2009" name="Stand. Genomic Sci.">
        <title>Complete genome sequence of Kangiella koreensis type strain (SW-125).</title>
        <authorList>
            <person name="Han C."/>
            <person name="Sikorski J."/>
            <person name="Lapidus A."/>
            <person name="Nolan M."/>
            <person name="Glavina Del Rio T."/>
            <person name="Tice H."/>
            <person name="Cheng J.F."/>
            <person name="Lucas S."/>
            <person name="Chen F."/>
            <person name="Copeland A."/>
            <person name="Ivanova N."/>
            <person name="Mavromatis K."/>
            <person name="Ovchinnikova G."/>
            <person name="Pati A."/>
            <person name="Bruce D."/>
            <person name="Goodwin L."/>
            <person name="Pitluck S."/>
            <person name="Chen A."/>
            <person name="Palaniappan K."/>
            <person name="Land M."/>
            <person name="Hauser L."/>
            <person name="Chang Y.J."/>
            <person name="Jeffries C.D."/>
            <person name="Chain P."/>
            <person name="Saunders E."/>
            <person name="Brettin T."/>
            <person name="Goker M."/>
            <person name="Tindall B.J."/>
            <person name="Bristow J."/>
            <person name="Eisen J.A."/>
            <person name="Markowitz V."/>
            <person name="Hugenholtz P."/>
            <person name="Kyrpides N.C."/>
            <person name="Klenk H.P."/>
            <person name="Detter J.C."/>
        </authorList>
    </citation>
    <scope>NUCLEOTIDE SEQUENCE [LARGE SCALE GENOMIC DNA]</scope>
    <source>
        <strain evidence="3">DSM 16069 / KCTC 12182 / SW-125</strain>
    </source>
</reference>
<name>C7R5Q2_KANKD</name>
<dbReference type="InParanoid" id="C7R5Q2"/>
<dbReference type="RefSeq" id="WP_015780831.1">
    <property type="nucleotide sequence ID" value="NC_013166.1"/>
</dbReference>
<accession>C7R5Q2</accession>
<dbReference type="InterPro" id="IPR022742">
    <property type="entry name" value="Hydrolase_4"/>
</dbReference>
<keyword evidence="3" id="KW-1185">Reference proteome</keyword>
<keyword evidence="2" id="KW-0378">Hydrolase</keyword>
<evidence type="ECO:0000259" key="1">
    <source>
        <dbReference type="Pfam" id="PF12146"/>
    </source>
</evidence>
<dbReference type="InterPro" id="IPR053145">
    <property type="entry name" value="AB_hydrolase_Est10"/>
</dbReference>
<dbReference type="Gene3D" id="3.40.50.1820">
    <property type="entry name" value="alpha/beta hydrolase"/>
    <property type="match status" value="1"/>
</dbReference>
<dbReference type="SUPFAM" id="SSF53474">
    <property type="entry name" value="alpha/beta-Hydrolases"/>
    <property type="match status" value="1"/>
</dbReference>
<dbReference type="Pfam" id="PF12146">
    <property type="entry name" value="Hydrolase_4"/>
    <property type="match status" value="1"/>
</dbReference>
<dbReference type="STRING" id="523791.Kkor_1814"/>
<proteinExistence type="predicted"/>
<gene>
    <name evidence="2" type="ordered locus">Kkor_1814</name>
</gene>
<protein>
    <submittedName>
        <fullName evidence="2">Alpha/beta hydrolase fold protein</fullName>
    </submittedName>
</protein>
<feature type="domain" description="Serine aminopeptidase S33" evidence="1">
    <location>
        <begin position="196"/>
        <end position="287"/>
    </location>
</feature>
<dbReference type="KEGG" id="kko:Kkor_1814"/>
<dbReference type="HOGENOM" id="CLU_033707_2_0_6"/>
<dbReference type="Proteomes" id="UP000001231">
    <property type="component" value="Chromosome"/>
</dbReference>
<sequence>MRRTYKVLMTIILLTMLGSKALLAKESIVGDWSGTLDIQGTPMSLVFHIKQENNNEYTATMDSPDQGASGIQVSKVDFNNNVVRLEVAIAQGFFEGKLSSDGKSIEGSWVQGHNFPLVLKKNQELKVPQRPQEPKKPYPYKSQEVSYPNTEAGITLAGTLTIPQGKGPFPAAILISGSGPQDRNQMIMGHKPFLVLADHLTRQGIAVLRFDDRGVGESTGDFSQATSLDFSTDVEAGLKFLQSQQFIDAKRIGLIGHSEGGLIAPIVAANNQDVAYSVLMAGPGISGMDISLAQARAILSASGLSEAGIDGAVSLNRAYIETLLDESATKEMIQGSFDLAWQELSPSVKEELKAMGGLQLTEQQFELLLSPWYRYFAFHKPQEWLRKVKSPVLAINGEKDFQVLADSNLTAIEQALKEGGNTRYAIVKFPGLNHLFQEADTGQMNEYARIEQTFSPVALNTISEWILKNVE</sequence>
<dbReference type="eggNOG" id="COG1073">
    <property type="taxonomic scope" value="Bacteria"/>
</dbReference>
<dbReference type="PANTHER" id="PTHR43265">
    <property type="entry name" value="ESTERASE ESTD"/>
    <property type="match status" value="1"/>
</dbReference>